<organism evidence="4 5">
    <name type="scientific">Radiobacillus deserti</name>
    <dbReference type="NCBI Taxonomy" id="2594883"/>
    <lineage>
        <taxon>Bacteria</taxon>
        <taxon>Bacillati</taxon>
        <taxon>Bacillota</taxon>
        <taxon>Bacilli</taxon>
        <taxon>Bacillales</taxon>
        <taxon>Bacillaceae</taxon>
        <taxon>Radiobacillus</taxon>
    </lineage>
</organism>
<evidence type="ECO:0000256" key="2">
    <source>
        <dbReference type="ARBA" id="ARBA00023315"/>
    </source>
</evidence>
<keyword evidence="1 4" id="KW-0808">Transferase</keyword>
<dbReference type="OrthoDB" id="3692150at2"/>
<feature type="domain" description="N-acetyltransferase" evidence="3">
    <location>
        <begin position="2"/>
        <end position="165"/>
    </location>
</feature>
<dbReference type="Proteomes" id="UP000315215">
    <property type="component" value="Chromosome"/>
</dbReference>
<dbReference type="SUPFAM" id="SSF55729">
    <property type="entry name" value="Acyl-CoA N-acyltransferases (Nat)"/>
    <property type="match status" value="1"/>
</dbReference>
<dbReference type="RefSeq" id="WP_143892328.1">
    <property type="nucleotide sequence ID" value="NZ_CP041666.1"/>
</dbReference>
<dbReference type="InterPro" id="IPR016181">
    <property type="entry name" value="Acyl_CoA_acyltransferase"/>
</dbReference>
<reference evidence="4 5" key="1">
    <citation type="submission" date="2019-07" db="EMBL/GenBank/DDBJ databases">
        <authorList>
            <person name="Li J."/>
        </authorList>
    </citation>
    <scope>NUCLEOTIDE SEQUENCE [LARGE SCALE GENOMIC DNA]</scope>
    <source>
        <strain evidence="4 5">TKL69</strain>
    </source>
</reference>
<dbReference type="Gene3D" id="3.40.630.30">
    <property type="match status" value="1"/>
</dbReference>
<dbReference type="GO" id="GO:0016747">
    <property type="term" value="F:acyltransferase activity, transferring groups other than amino-acyl groups"/>
    <property type="evidence" value="ECO:0007669"/>
    <property type="project" value="InterPro"/>
</dbReference>
<keyword evidence="5" id="KW-1185">Reference proteome</keyword>
<dbReference type="InterPro" id="IPR000182">
    <property type="entry name" value="GNAT_dom"/>
</dbReference>
<evidence type="ECO:0000313" key="5">
    <source>
        <dbReference type="Proteomes" id="UP000315215"/>
    </source>
</evidence>
<dbReference type="EMBL" id="CP041666">
    <property type="protein sequence ID" value="QDP39578.1"/>
    <property type="molecule type" value="Genomic_DNA"/>
</dbReference>
<evidence type="ECO:0000256" key="1">
    <source>
        <dbReference type="ARBA" id="ARBA00022679"/>
    </source>
</evidence>
<dbReference type="InterPro" id="IPR050680">
    <property type="entry name" value="YpeA/RimI_acetyltransf"/>
</dbReference>
<dbReference type="Pfam" id="PF00583">
    <property type="entry name" value="Acetyltransf_1"/>
    <property type="match status" value="1"/>
</dbReference>
<dbReference type="CDD" id="cd04301">
    <property type="entry name" value="NAT_SF"/>
    <property type="match status" value="1"/>
</dbReference>
<proteinExistence type="predicted"/>
<protein>
    <submittedName>
        <fullName evidence="4">GNAT family N-acetyltransferase</fullName>
    </submittedName>
</protein>
<accession>A0A516KDV7</accession>
<name>A0A516KDV7_9BACI</name>
<dbReference type="PANTHER" id="PTHR43420">
    <property type="entry name" value="ACETYLTRANSFERASE"/>
    <property type="match status" value="1"/>
</dbReference>
<evidence type="ECO:0000259" key="3">
    <source>
        <dbReference type="PROSITE" id="PS51186"/>
    </source>
</evidence>
<sequence>MTKLTAITNEDMKSISDLYRQTWKKEDPSVEERFRRHATYEGYKGLILKSNEEPVGFVYGYTSQKGQYYNELLRKALSNTEQSQWLEDCLEVVELVVLPEERRSGRGALLMTKLMEEVKHKTAILTTQVDNYAARGLYEKLGWHVVKEPFFPNTEEAYVVLGKKL</sequence>
<gene>
    <name evidence="4" type="ORF">FN924_04930</name>
</gene>
<evidence type="ECO:0000313" key="4">
    <source>
        <dbReference type="EMBL" id="QDP39578.1"/>
    </source>
</evidence>
<dbReference type="PROSITE" id="PS51186">
    <property type="entry name" value="GNAT"/>
    <property type="match status" value="1"/>
</dbReference>
<keyword evidence="2" id="KW-0012">Acyltransferase</keyword>
<dbReference type="KEGG" id="aqt:FN924_04930"/>
<dbReference type="AlphaFoldDB" id="A0A516KDV7"/>